<dbReference type="Proteomes" id="UP001442841">
    <property type="component" value="Chromosome"/>
</dbReference>
<reference evidence="2 3" key="1">
    <citation type="submission" date="2024-04" db="EMBL/GenBank/DDBJ databases">
        <title>Isolation of an actinomycete strain from pig manure.</title>
        <authorList>
            <person name="Gong T."/>
            <person name="Yu Z."/>
            <person name="An M."/>
            <person name="Wei C."/>
            <person name="Yang W."/>
            <person name="Liu L."/>
        </authorList>
    </citation>
    <scope>NUCLEOTIDE SEQUENCE [LARGE SCALE GENOMIC DNA]</scope>
    <source>
        <strain evidence="2 3">ZF39</strain>
    </source>
</reference>
<keyword evidence="1" id="KW-1133">Transmembrane helix</keyword>
<keyword evidence="1" id="KW-0812">Transmembrane</keyword>
<protein>
    <recommendedName>
        <fullName evidence="4">AtpZ/AtpI family protein</fullName>
    </recommendedName>
</protein>
<name>A0ABZ3FQ89_9ACTN</name>
<evidence type="ECO:0000313" key="2">
    <source>
        <dbReference type="EMBL" id="XAN07340.1"/>
    </source>
</evidence>
<dbReference type="RefSeq" id="WP_425308795.1">
    <property type="nucleotide sequence ID" value="NZ_CP154795.1"/>
</dbReference>
<keyword evidence="3" id="KW-1185">Reference proteome</keyword>
<gene>
    <name evidence="2" type="ORF">AADG42_08550</name>
</gene>
<evidence type="ECO:0008006" key="4">
    <source>
        <dbReference type="Google" id="ProtNLM"/>
    </source>
</evidence>
<proteinExistence type="predicted"/>
<dbReference type="EMBL" id="CP154795">
    <property type="protein sequence ID" value="XAN07340.1"/>
    <property type="molecule type" value="Genomic_DNA"/>
</dbReference>
<evidence type="ECO:0000256" key="1">
    <source>
        <dbReference type="SAM" id="Phobius"/>
    </source>
</evidence>
<feature type="transmembrane region" description="Helical" evidence="1">
    <location>
        <begin position="47"/>
        <end position="70"/>
    </location>
</feature>
<accession>A0ABZ3FQ89</accession>
<evidence type="ECO:0000313" key="3">
    <source>
        <dbReference type="Proteomes" id="UP001442841"/>
    </source>
</evidence>
<organism evidence="2 3">
    <name type="scientific">Ammonicoccus fulvus</name>
    <dbReference type="NCBI Taxonomy" id="3138240"/>
    <lineage>
        <taxon>Bacteria</taxon>
        <taxon>Bacillati</taxon>
        <taxon>Actinomycetota</taxon>
        <taxon>Actinomycetes</taxon>
        <taxon>Propionibacteriales</taxon>
        <taxon>Propionibacteriaceae</taxon>
        <taxon>Ammonicoccus</taxon>
    </lineage>
</organism>
<sequence>MTDPTIAGNVPSAMKDSQGTQDGLQVLSYLLAGPALYGGLGWLGDRYFHTAFLLPVGIVVGMTLSVILVIRRYGQVSKND</sequence>
<keyword evidence="1" id="KW-0472">Membrane</keyword>